<feature type="region of interest" description="Disordered" evidence="1">
    <location>
        <begin position="30"/>
        <end position="63"/>
    </location>
</feature>
<feature type="compositionally biased region" description="Low complexity" evidence="1">
    <location>
        <begin position="90"/>
        <end position="128"/>
    </location>
</feature>
<feature type="region of interest" description="Disordered" evidence="1">
    <location>
        <begin position="166"/>
        <end position="200"/>
    </location>
</feature>
<protein>
    <submittedName>
        <fullName evidence="2">Predicted protein</fullName>
    </submittedName>
</protein>
<dbReference type="SUPFAM" id="SSF52540">
    <property type="entry name" value="P-loop containing nucleoside triphosphate hydrolases"/>
    <property type="match status" value="1"/>
</dbReference>
<evidence type="ECO:0000313" key="2">
    <source>
        <dbReference type="EMBL" id="EFE72899.2"/>
    </source>
</evidence>
<feature type="compositionally biased region" description="Basic and acidic residues" evidence="1">
    <location>
        <begin position="169"/>
        <end position="182"/>
    </location>
</feature>
<organism evidence="2 3">
    <name type="scientific">Streptomyces filamentosus NRRL 15998</name>
    <dbReference type="NCBI Taxonomy" id="457431"/>
    <lineage>
        <taxon>Bacteria</taxon>
        <taxon>Bacillati</taxon>
        <taxon>Actinomycetota</taxon>
        <taxon>Actinomycetes</taxon>
        <taxon>Kitasatosporales</taxon>
        <taxon>Streptomycetaceae</taxon>
        <taxon>Streptomyces</taxon>
    </lineage>
</organism>
<dbReference type="AlphaFoldDB" id="D6AH78"/>
<name>D6AH78_STRFL</name>
<sequence length="200" mass="20587">MRDGIAWLGEHPLATALATAMIGGRSAHAIDPPGFHPAQARVSSMPRRGRPPGVGPPGTGKTTVLRRAIGDRIAQGRRVLLVSATNIARGQRSARGGAGEAPPSSVTSSAPTPSRWRSAPSSPGGASPPADPVPHPDKGPIEVQTGTGGCRTVTQWAESGRARAGLLAVDHRGAQGRYEEGRLGGGAQRAPNIQRREPLP</sequence>
<dbReference type="InterPro" id="IPR027417">
    <property type="entry name" value="P-loop_NTPase"/>
</dbReference>
<dbReference type="Proteomes" id="UP000003986">
    <property type="component" value="Unassembled WGS sequence"/>
</dbReference>
<dbReference type="Gene3D" id="3.40.50.300">
    <property type="entry name" value="P-loop containing nucleotide triphosphate hydrolases"/>
    <property type="match status" value="1"/>
</dbReference>
<proteinExistence type="predicted"/>
<reference evidence="3" key="1">
    <citation type="submission" date="2008-10" db="EMBL/GenBank/DDBJ databases">
        <authorList>
            <person name="Molnar K."/>
        </authorList>
    </citation>
    <scope>NUCLEOTIDE SEQUENCE [LARGE SCALE GENOMIC DNA]</scope>
    <source>
        <strain evidence="3">NRRL 15998</strain>
    </source>
</reference>
<feature type="region of interest" description="Disordered" evidence="1">
    <location>
        <begin position="90"/>
        <end position="152"/>
    </location>
</feature>
<gene>
    <name evidence="2" type="ORF">SSGG_00265</name>
</gene>
<reference evidence="3" key="2">
    <citation type="submission" date="2008-12" db="EMBL/GenBank/DDBJ databases">
        <title>Annotation of Streptomyces roseosporus strain NRRL 15998.</title>
        <authorList>
            <consortium name="The Broad Institute Genome Sequencing Platform"/>
            <consortium name="Broad Institute Microbial Sequencing Center"/>
            <person name="Fischbach M."/>
            <person name="Ward D."/>
            <person name="Young S."/>
            <person name="Kodira C.D."/>
            <person name="Zeng Q."/>
            <person name="Koehrsen M."/>
            <person name="Godfrey P."/>
            <person name="Alvarado L."/>
            <person name="Berlin A.M."/>
            <person name="Borenstein D."/>
            <person name="Chen Z."/>
            <person name="Engels R."/>
            <person name="Freedman E."/>
            <person name="Gellesch M."/>
            <person name="Goldberg J."/>
            <person name="Griggs A."/>
            <person name="Gujja S."/>
            <person name="Heiman D.I."/>
            <person name="Hepburn T.A."/>
            <person name="Howarth C."/>
            <person name="Jen D."/>
            <person name="Larson L."/>
            <person name="Lewis B."/>
            <person name="Mehta T."/>
            <person name="Park D."/>
            <person name="Pearson M."/>
            <person name="Roberts A."/>
            <person name="Saif S."/>
            <person name="Shea T.D."/>
            <person name="Shenoy N."/>
            <person name="Sisk P."/>
            <person name="Stolte C."/>
            <person name="Sykes S.N."/>
            <person name="Walk T."/>
            <person name="White J."/>
            <person name="Yandava C."/>
            <person name="Straight P."/>
            <person name="Clardy J."/>
            <person name="Hung D."/>
            <person name="Kolter R."/>
            <person name="Mekalanos J."/>
            <person name="Walker S."/>
            <person name="Walsh C.T."/>
            <person name="Wieland B.L.C."/>
            <person name="Ilzarbe M."/>
            <person name="Galagan J."/>
            <person name="Nusbaum C."/>
            <person name="Birren B."/>
        </authorList>
    </citation>
    <scope>NUCLEOTIDE SEQUENCE [LARGE SCALE GENOMIC DNA]</scope>
    <source>
        <strain evidence="3">NRRL 15998</strain>
    </source>
</reference>
<accession>D6AH78</accession>
<dbReference type="EMBL" id="DS999644">
    <property type="protein sequence ID" value="EFE72899.2"/>
    <property type="molecule type" value="Genomic_DNA"/>
</dbReference>
<evidence type="ECO:0000256" key="1">
    <source>
        <dbReference type="SAM" id="MobiDB-lite"/>
    </source>
</evidence>
<evidence type="ECO:0000313" key="3">
    <source>
        <dbReference type="Proteomes" id="UP000003986"/>
    </source>
</evidence>